<keyword evidence="3" id="KW-1185">Reference proteome</keyword>
<sequence>MLMDHSGALQVLAQPCGVRQRNSSLKPGRTAPHP</sequence>
<evidence type="ECO:0000313" key="2">
    <source>
        <dbReference type="EMBL" id="CCX34950.1"/>
    </source>
</evidence>
<gene>
    <name evidence="2" type="ORF">PCON_04626</name>
</gene>
<evidence type="ECO:0000313" key="3">
    <source>
        <dbReference type="Proteomes" id="UP000018144"/>
    </source>
</evidence>
<dbReference type="AlphaFoldDB" id="U4LSJ0"/>
<protein>
    <submittedName>
        <fullName evidence="2">Uncharacterized protein</fullName>
    </submittedName>
</protein>
<dbReference type="EMBL" id="HF936670">
    <property type="protein sequence ID" value="CCX34950.1"/>
    <property type="molecule type" value="Genomic_DNA"/>
</dbReference>
<proteinExistence type="predicted"/>
<accession>U4LSJ0</accession>
<dbReference type="Proteomes" id="UP000018144">
    <property type="component" value="Unassembled WGS sequence"/>
</dbReference>
<reference evidence="2 3" key="1">
    <citation type="journal article" date="2013" name="PLoS Genet.">
        <title>The genome and development-dependent transcriptomes of Pyronema confluens: a window into fungal evolution.</title>
        <authorList>
            <person name="Traeger S."/>
            <person name="Altegoer F."/>
            <person name="Freitag M."/>
            <person name="Gabaldon T."/>
            <person name="Kempken F."/>
            <person name="Kumar A."/>
            <person name="Marcet-Houben M."/>
            <person name="Poggeler S."/>
            <person name="Stajich J.E."/>
            <person name="Nowrousian M."/>
        </authorList>
    </citation>
    <scope>NUCLEOTIDE SEQUENCE [LARGE SCALE GENOMIC DNA]</scope>
    <source>
        <strain evidence="3">CBS 100304</strain>
        <tissue evidence="2">Vegetative mycelium</tissue>
    </source>
</reference>
<evidence type="ECO:0000256" key="1">
    <source>
        <dbReference type="SAM" id="MobiDB-lite"/>
    </source>
</evidence>
<name>U4LSJ0_PYROM</name>
<feature type="region of interest" description="Disordered" evidence="1">
    <location>
        <begin position="13"/>
        <end position="34"/>
    </location>
</feature>
<organism evidence="2 3">
    <name type="scientific">Pyronema omphalodes (strain CBS 100304)</name>
    <name type="common">Pyronema confluens</name>
    <dbReference type="NCBI Taxonomy" id="1076935"/>
    <lineage>
        <taxon>Eukaryota</taxon>
        <taxon>Fungi</taxon>
        <taxon>Dikarya</taxon>
        <taxon>Ascomycota</taxon>
        <taxon>Pezizomycotina</taxon>
        <taxon>Pezizomycetes</taxon>
        <taxon>Pezizales</taxon>
        <taxon>Pyronemataceae</taxon>
        <taxon>Pyronema</taxon>
    </lineage>
</organism>